<keyword evidence="2" id="KW-0815">Transposition</keyword>
<reference evidence="8 9" key="1">
    <citation type="submission" date="2019-08" db="EMBL/GenBank/DDBJ databases">
        <title>Complete genome sequence of Candidatus Uab amorphum.</title>
        <authorList>
            <person name="Shiratori T."/>
            <person name="Suzuki S."/>
            <person name="Kakizawa Y."/>
            <person name="Ishida K."/>
        </authorList>
    </citation>
    <scope>NUCLEOTIDE SEQUENCE [LARGE SCALE GENOMIC DNA]</scope>
    <source>
        <strain evidence="8 9">SRT547</strain>
    </source>
</reference>
<dbReference type="AlphaFoldDB" id="A0A5S9F1U1"/>
<keyword evidence="4" id="KW-0233">DNA recombination</keyword>
<evidence type="ECO:0000256" key="4">
    <source>
        <dbReference type="ARBA" id="ARBA00023172"/>
    </source>
</evidence>
<dbReference type="InterPro" id="IPR010095">
    <property type="entry name" value="Cas12f1-like_TNB"/>
</dbReference>
<evidence type="ECO:0000259" key="6">
    <source>
        <dbReference type="Pfam" id="PF01385"/>
    </source>
</evidence>
<feature type="compositionally biased region" description="Basic residues" evidence="5">
    <location>
        <begin position="288"/>
        <end position="304"/>
    </location>
</feature>
<evidence type="ECO:0000313" key="8">
    <source>
        <dbReference type="EMBL" id="BBM82778.1"/>
    </source>
</evidence>
<dbReference type="GO" id="GO:0003677">
    <property type="term" value="F:DNA binding"/>
    <property type="evidence" value="ECO:0007669"/>
    <property type="project" value="UniProtKB-KW"/>
</dbReference>
<feature type="region of interest" description="Disordered" evidence="5">
    <location>
        <begin position="285"/>
        <end position="304"/>
    </location>
</feature>
<evidence type="ECO:0000256" key="5">
    <source>
        <dbReference type="SAM" id="MobiDB-lite"/>
    </source>
</evidence>
<sequence>MIKVKKTPFQTNKESLSRLFNCNRISAQVYNDCLKISKAYSKDNGKWINKTHLQQATKRKYPLHSQSIQAVCHKYLDARNAAREARKKGYKNRYPYKQKKYFPTKWAKDGFYIDYDKGKITFSMGIKDGKRQKPLSVKVDKLPSGKIKEIELVYSGKLHLAITYEDGYHPKENNSKTIAAIDMGEIHSIASVTENGESLIITARQLRSIKRLRNKKHSQIRKKLSRTKKGSRRHRKLRRAMHSITNKTDRQQQDILHKTSHNFLKWAKENEVKTVVVGDVEGVQRNTSARKKTNPNKKRRRRQVSQKLSQWSFGILLTYLAYKLAANSIELVCRSEAYTSQTCPVCHRKKKPSGRVYRCHCGYREHRDIHGAKNILSLHKYGSIQNLEIDVKQITYLRPAACGKK</sequence>
<name>A0A5S9F1U1_UABAM</name>
<evidence type="ECO:0000256" key="3">
    <source>
        <dbReference type="ARBA" id="ARBA00023125"/>
    </source>
</evidence>
<comment type="similarity">
    <text evidence="1">In the C-terminal section; belongs to the transposase 35 family.</text>
</comment>
<dbReference type="RefSeq" id="WP_151967009.1">
    <property type="nucleotide sequence ID" value="NZ_AP019860.1"/>
</dbReference>
<dbReference type="NCBIfam" id="TIGR01766">
    <property type="entry name" value="IS200/IS605 family accessory protein TnpB-like domain"/>
    <property type="match status" value="1"/>
</dbReference>
<feature type="domain" description="Cas12f1-like TNB" evidence="7">
    <location>
        <begin position="313"/>
        <end position="375"/>
    </location>
</feature>
<dbReference type="GO" id="GO:0032196">
    <property type="term" value="P:transposition"/>
    <property type="evidence" value="ECO:0007669"/>
    <property type="project" value="UniProtKB-KW"/>
</dbReference>
<proteinExistence type="inferred from homology"/>
<dbReference type="Pfam" id="PF07282">
    <property type="entry name" value="Cas12f1-like_TNB"/>
    <property type="match status" value="1"/>
</dbReference>
<organism evidence="8 9">
    <name type="scientific">Uabimicrobium amorphum</name>
    <dbReference type="NCBI Taxonomy" id="2596890"/>
    <lineage>
        <taxon>Bacteria</taxon>
        <taxon>Pseudomonadati</taxon>
        <taxon>Planctomycetota</taxon>
        <taxon>Candidatus Uabimicrobiia</taxon>
        <taxon>Candidatus Uabimicrobiales</taxon>
        <taxon>Candidatus Uabimicrobiaceae</taxon>
        <taxon>Candidatus Uabimicrobium</taxon>
    </lineage>
</organism>
<evidence type="ECO:0000256" key="1">
    <source>
        <dbReference type="ARBA" id="ARBA00008761"/>
    </source>
</evidence>
<dbReference type="GO" id="GO:0006310">
    <property type="term" value="P:DNA recombination"/>
    <property type="evidence" value="ECO:0007669"/>
    <property type="project" value="UniProtKB-KW"/>
</dbReference>
<keyword evidence="3" id="KW-0238">DNA-binding</keyword>
<gene>
    <name evidence="8" type="ORF">UABAM_01121</name>
</gene>
<dbReference type="Proteomes" id="UP000326354">
    <property type="component" value="Chromosome"/>
</dbReference>
<feature type="domain" description="Probable transposase IS891/IS1136/IS1341" evidence="6">
    <location>
        <begin position="164"/>
        <end position="282"/>
    </location>
</feature>
<evidence type="ECO:0000256" key="2">
    <source>
        <dbReference type="ARBA" id="ARBA00022578"/>
    </source>
</evidence>
<protein>
    <submittedName>
        <fullName evidence="8">Transposase</fullName>
    </submittedName>
</protein>
<dbReference type="OrthoDB" id="4278026at2"/>
<dbReference type="KEGG" id="uam:UABAM_01121"/>
<accession>A0A5S9F1U1</accession>
<evidence type="ECO:0000313" key="9">
    <source>
        <dbReference type="Proteomes" id="UP000326354"/>
    </source>
</evidence>
<keyword evidence="9" id="KW-1185">Reference proteome</keyword>
<evidence type="ECO:0000259" key="7">
    <source>
        <dbReference type="Pfam" id="PF07282"/>
    </source>
</evidence>
<dbReference type="NCBIfam" id="NF040570">
    <property type="entry name" value="guided_TnpB"/>
    <property type="match status" value="1"/>
</dbReference>
<dbReference type="Pfam" id="PF01385">
    <property type="entry name" value="OrfB_IS605"/>
    <property type="match status" value="1"/>
</dbReference>
<dbReference type="InterPro" id="IPR001959">
    <property type="entry name" value="Transposase"/>
</dbReference>
<dbReference type="EMBL" id="AP019860">
    <property type="protein sequence ID" value="BBM82778.1"/>
    <property type="molecule type" value="Genomic_DNA"/>
</dbReference>